<keyword evidence="6 13" id="KW-0963">Cytoplasm</keyword>
<feature type="binding site" evidence="13">
    <location>
        <begin position="192"/>
        <end position="193"/>
    </location>
    <ligand>
        <name>substrate</name>
    </ligand>
</feature>
<comment type="pathway">
    <text evidence="3">Pyrimidine metabolism; UMP biosynthesis via de novo pathway; orotate from (S)-dihydroorotate (NAD(+) route): step 1/1.</text>
</comment>
<evidence type="ECO:0000256" key="11">
    <source>
        <dbReference type="ARBA" id="ARBA00023027"/>
    </source>
</evidence>
<dbReference type="Proteomes" id="UP000248066">
    <property type="component" value="Unassembled WGS sequence"/>
</dbReference>
<feature type="binding site" evidence="13">
    <location>
        <begin position="69"/>
        <end position="73"/>
    </location>
    <ligand>
        <name>substrate</name>
    </ligand>
</feature>
<dbReference type="GO" id="GO:0004589">
    <property type="term" value="F:dihydroorotate dehydrogenase (NAD+) activity"/>
    <property type="evidence" value="ECO:0007669"/>
    <property type="project" value="UniProtKB-EC"/>
</dbReference>
<evidence type="ECO:0000256" key="13">
    <source>
        <dbReference type="HAMAP-Rule" id="MF_00224"/>
    </source>
</evidence>
<comment type="function">
    <text evidence="1">Catalyzes the conversion of dihydroorotate to orotate with NAD(+) as electron acceptor.</text>
</comment>
<sequence>MTDMRVSLPGLDMKNPIMPASGCFGFGKEYSEFYDLSLLGAICVKAVTPSVRKGNPTPRVAETGGGMLNAIGLQNPGLDHVMEDELLWLQQFNVPVIVNIAGTTPEDYCRVATAVSDLPNVKAVELNISCPNVKEGGIAFGTDPVIARDLTEKVKKVCSVPVYVKLSPNVTDIAGVAQAVEDGGADGLSMINTLLGMRIDLATGRPVLANGTGGLSGSAIRPVAVRMIHEVSRKVQIPIIGMGGVTCADDALELILAGASAVAVGTQNFVDPFACPAIIDELAEKVSRYNVSSIQELSGRSWKTSATQLLTNR</sequence>
<feature type="binding site" evidence="13">
    <location>
        <position position="127"/>
    </location>
    <ligand>
        <name>FMN</name>
        <dbReference type="ChEBI" id="CHEBI:58210"/>
    </ligand>
</feature>
<keyword evidence="16" id="KW-1185">Reference proteome</keyword>
<feature type="binding site" evidence="13">
    <location>
        <begin position="243"/>
        <end position="244"/>
    </location>
    <ligand>
        <name>FMN</name>
        <dbReference type="ChEBI" id="CHEBI:58210"/>
    </ligand>
</feature>
<dbReference type="InterPro" id="IPR013785">
    <property type="entry name" value="Aldolase_TIM"/>
</dbReference>
<proteinExistence type="inferred from homology"/>
<dbReference type="InterPro" id="IPR001295">
    <property type="entry name" value="Dihydroorotate_DH_CS"/>
</dbReference>
<feature type="active site" description="Nucleophile" evidence="13">
    <location>
        <position position="130"/>
    </location>
</feature>
<dbReference type="OrthoDB" id="9794954at2"/>
<dbReference type="InterPro" id="IPR005720">
    <property type="entry name" value="Dihydroorotate_DH_cat"/>
</dbReference>
<dbReference type="NCBIfam" id="TIGR01037">
    <property type="entry name" value="pyrD_sub1_fam"/>
    <property type="match status" value="1"/>
</dbReference>
<feature type="binding site" evidence="13">
    <location>
        <begin position="45"/>
        <end position="46"/>
    </location>
    <ligand>
        <name>FMN</name>
        <dbReference type="ChEBI" id="CHEBI:58210"/>
    </ligand>
</feature>
<feature type="domain" description="Dihydroorotate dehydrogenase catalytic" evidence="14">
    <location>
        <begin position="5"/>
        <end position="285"/>
    </location>
</feature>
<comment type="similarity">
    <text evidence="4 13">Belongs to the dihydroorotate dehydrogenase family. Type 1 subfamily.</text>
</comment>
<dbReference type="Pfam" id="PF01180">
    <property type="entry name" value="DHO_dh"/>
    <property type="match status" value="1"/>
</dbReference>
<dbReference type="InterPro" id="IPR050074">
    <property type="entry name" value="DHO_dehydrogenase"/>
</dbReference>
<feature type="binding site" evidence="13">
    <location>
        <position position="99"/>
    </location>
    <ligand>
        <name>FMN</name>
        <dbReference type="ChEBI" id="CHEBI:58210"/>
    </ligand>
</feature>
<comment type="catalytic activity">
    <reaction evidence="12">
        <text>(S)-dihydroorotate + NAD(+) = orotate + NADH + H(+)</text>
        <dbReference type="Rhea" id="RHEA:13513"/>
        <dbReference type="ChEBI" id="CHEBI:15378"/>
        <dbReference type="ChEBI" id="CHEBI:30839"/>
        <dbReference type="ChEBI" id="CHEBI:30864"/>
        <dbReference type="ChEBI" id="CHEBI:57540"/>
        <dbReference type="ChEBI" id="CHEBI:57945"/>
        <dbReference type="EC" id="1.3.1.14"/>
    </reaction>
</comment>
<dbReference type="CDD" id="cd04740">
    <property type="entry name" value="DHOD_1B_like"/>
    <property type="match status" value="1"/>
</dbReference>
<evidence type="ECO:0000313" key="15">
    <source>
        <dbReference type="EMBL" id="PYZ97955.1"/>
    </source>
</evidence>
<evidence type="ECO:0000256" key="10">
    <source>
        <dbReference type="ARBA" id="ARBA00023002"/>
    </source>
</evidence>
<dbReference type="PANTHER" id="PTHR48109">
    <property type="entry name" value="DIHYDROOROTATE DEHYDROGENASE (QUINONE), MITOCHONDRIAL-RELATED"/>
    <property type="match status" value="1"/>
</dbReference>
<evidence type="ECO:0000256" key="4">
    <source>
        <dbReference type="ARBA" id="ARBA00008008"/>
    </source>
</evidence>
<dbReference type="Gene3D" id="3.20.20.70">
    <property type="entry name" value="Aldolase class I"/>
    <property type="match status" value="1"/>
</dbReference>
<evidence type="ECO:0000256" key="2">
    <source>
        <dbReference type="ARBA" id="ARBA00004496"/>
    </source>
</evidence>
<keyword evidence="8 13" id="KW-0288">FMN</keyword>
<evidence type="ECO:0000256" key="1">
    <source>
        <dbReference type="ARBA" id="ARBA00003616"/>
    </source>
</evidence>
<dbReference type="InterPro" id="IPR049622">
    <property type="entry name" value="Dihydroorotate_DH_I"/>
</dbReference>
<keyword evidence="7 13" id="KW-0285">Flavoprotein</keyword>
<accession>A0A2W0HKC3</accession>
<evidence type="ECO:0000256" key="7">
    <source>
        <dbReference type="ARBA" id="ARBA00022630"/>
    </source>
</evidence>
<evidence type="ECO:0000256" key="12">
    <source>
        <dbReference type="ARBA" id="ARBA00048996"/>
    </source>
</evidence>
<dbReference type="PANTHER" id="PTHR48109:SF1">
    <property type="entry name" value="DIHYDROOROTATE DEHYDROGENASE (FUMARATE)"/>
    <property type="match status" value="1"/>
</dbReference>
<feature type="binding site" evidence="13">
    <location>
        <position position="45"/>
    </location>
    <ligand>
        <name>substrate</name>
    </ligand>
</feature>
<dbReference type="SUPFAM" id="SSF51395">
    <property type="entry name" value="FMN-linked oxidoreductases"/>
    <property type="match status" value="1"/>
</dbReference>
<dbReference type="EMBL" id="PDOF01000001">
    <property type="protein sequence ID" value="PYZ97955.1"/>
    <property type="molecule type" value="Genomic_DNA"/>
</dbReference>
<keyword evidence="11" id="KW-0520">NAD</keyword>
<evidence type="ECO:0000256" key="6">
    <source>
        <dbReference type="ARBA" id="ARBA00022490"/>
    </source>
</evidence>
<comment type="caution">
    <text evidence="15">The sequence shown here is derived from an EMBL/GenBank/DDBJ whole genome shotgun (WGS) entry which is preliminary data.</text>
</comment>
<dbReference type="InterPro" id="IPR033888">
    <property type="entry name" value="DHOD_1B"/>
</dbReference>
<dbReference type="FunFam" id="3.20.20.70:FF:000069">
    <property type="entry name" value="Dihydroorotate dehydrogenase"/>
    <property type="match status" value="1"/>
</dbReference>
<dbReference type="GO" id="GO:0006207">
    <property type="term" value="P:'de novo' pyrimidine nucleobase biosynthetic process"/>
    <property type="evidence" value="ECO:0007669"/>
    <property type="project" value="InterPro"/>
</dbReference>
<dbReference type="InterPro" id="IPR012135">
    <property type="entry name" value="Dihydroorotate_DH_1_2"/>
</dbReference>
<dbReference type="GO" id="GO:0044205">
    <property type="term" value="P:'de novo' UMP biosynthetic process"/>
    <property type="evidence" value="ECO:0007669"/>
    <property type="project" value="UniProtKB-UniRule"/>
</dbReference>
<feature type="binding site" evidence="13">
    <location>
        <position position="217"/>
    </location>
    <ligand>
        <name>FMN</name>
        <dbReference type="ChEBI" id="CHEBI:58210"/>
    </ligand>
</feature>
<evidence type="ECO:0000313" key="16">
    <source>
        <dbReference type="Proteomes" id="UP000248066"/>
    </source>
</evidence>
<feature type="binding site" evidence="13">
    <location>
        <begin position="265"/>
        <end position="266"/>
    </location>
    <ligand>
        <name>FMN</name>
        <dbReference type="ChEBI" id="CHEBI:58210"/>
    </ligand>
</feature>
<dbReference type="UniPathway" id="UPA00070">
    <property type="reaction ID" value="UER00945"/>
</dbReference>
<dbReference type="EC" id="1.3.-.-" evidence="13"/>
<dbReference type="RefSeq" id="WP_110517549.1">
    <property type="nucleotide sequence ID" value="NZ_PDOF01000001.1"/>
</dbReference>
<name>A0A2W0HKC3_9BACI</name>
<protein>
    <recommendedName>
        <fullName evidence="13">Dihydroorotate dehydrogenase</fullName>
        <shortName evidence="13">DHOD</shortName>
        <shortName evidence="13">DHODase</shortName>
        <shortName evidence="13">DHOdehase</shortName>
        <ecNumber evidence="13">1.3.-.-</ecNumber>
    </recommendedName>
</protein>
<comment type="subunit">
    <text evidence="5">Heterotetramer of 2 PyrK and 2 PyrD type B subunits.</text>
</comment>
<evidence type="ECO:0000256" key="5">
    <source>
        <dbReference type="ARBA" id="ARBA00011669"/>
    </source>
</evidence>
<comment type="cofactor">
    <cofactor evidence="13">
        <name>FMN</name>
        <dbReference type="ChEBI" id="CHEBI:58210"/>
    </cofactor>
    <text evidence="13">Binds 1 FMN per subunit.</text>
</comment>
<reference evidence="15 16" key="1">
    <citation type="submission" date="2017-10" db="EMBL/GenBank/DDBJ databases">
        <title>Bacillus sp. nov., a halophilic bacterium isolated from a Yangshapao Lake.</title>
        <authorList>
            <person name="Wang H."/>
        </authorList>
    </citation>
    <scope>NUCLEOTIDE SEQUENCE [LARGE SCALE GENOMIC DNA]</scope>
    <source>
        <strain evidence="15 16">YSP-3</strain>
    </source>
</reference>
<feature type="binding site" evidence="13">
    <location>
        <position position="165"/>
    </location>
    <ligand>
        <name>FMN</name>
        <dbReference type="ChEBI" id="CHEBI:58210"/>
    </ligand>
</feature>
<evidence type="ECO:0000256" key="3">
    <source>
        <dbReference type="ARBA" id="ARBA00004715"/>
    </source>
</evidence>
<comment type="catalytic activity">
    <reaction evidence="13">
        <text>(S)-dihydroorotate + A = orotate + AH2</text>
        <dbReference type="Rhea" id="RHEA:18073"/>
        <dbReference type="ChEBI" id="CHEBI:13193"/>
        <dbReference type="ChEBI" id="CHEBI:17499"/>
        <dbReference type="ChEBI" id="CHEBI:30839"/>
        <dbReference type="ChEBI" id="CHEBI:30864"/>
    </reaction>
</comment>
<dbReference type="InterPro" id="IPR024920">
    <property type="entry name" value="Dihydroorotate_DH_1"/>
</dbReference>
<dbReference type="GO" id="GO:0005737">
    <property type="term" value="C:cytoplasm"/>
    <property type="evidence" value="ECO:0007669"/>
    <property type="project" value="UniProtKB-SubCell"/>
</dbReference>
<feature type="binding site" evidence="13">
    <location>
        <position position="191"/>
    </location>
    <ligand>
        <name>FMN</name>
        <dbReference type="ChEBI" id="CHEBI:58210"/>
    </ligand>
</feature>
<evidence type="ECO:0000259" key="14">
    <source>
        <dbReference type="Pfam" id="PF01180"/>
    </source>
</evidence>
<comment type="subcellular location">
    <subcellularLocation>
        <location evidence="2 13">Cytoplasm</location>
    </subcellularLocation>
</comment>
<evidence type="ECO:0000256" key="9">
    <source>
        <dbReference type="ARBA" id="ARBA00022975"/>
    </source>
</evidence>
<feature type="binding site" evidence="13">
    <location>
        <position position="21"/>
    </location>
    <ligand>
        <name>FMN</name>
        <dbReference type="ChEBI" id="CHEBI:58210"/>
    </ligand>
</feature>
<dbReference type="HAMAP" id="MF_00224">
    <property type="entry name" value="DHO_dh_type1"/>
    <property type="match status" value="1"/>
</dbReference>
<keyword evidence="10 13" id="KW-0560">Oxidoreductase</keyword>
<feature type="binding site" evidence="13">
    <location>
        <position position="127"/>
    </location>
    <ligand>
        <name>substrate</name>
    </ligand>
</feature>
<gene>
    <name evidence="13" type="primary">pyrD</name>
    <name evidence="15" type="ORF">CR205_04995</name>
</gene>
<keyword evidence="9 13" id="KW-0665">Pyrimidine biosynthesis</keyword>
<organism evidence="15 16">
    <name type="scientific">Alteribacter lacisalsi</name>
    <dbReference type="NCBI Taxonomy" id="2045244"/>
    <lineage>
        <taxon>Bacteria</taxon>
        <taxon>Bacillati</taxon>
        <taxon>Bacillota</taxon>
        <taxon>Bacilli</taxon>
        <taxon>Bacillales</taxon>
        <taxon>Bacillaceae</taxon>
        <taxon>Alteribacter</taxon>
    </lineage>
</organism>
<evidence type="ECO:0000256" key="8">
    <source>
        <dbReference type="ARBA" id="ARBA00022643"/>
    </source>
</evidence>
<dbReference type="AlphaFoldDB" id="A0A2W0HKC3"/>
<dbReference type="PIRSF" id="PIRSF000164">
    <property type="entry name" value="DHO_oxidase"/>
    <property type="match status" value="1"/>
</dbReference>
<dbReference type="NCBIfam" id="NF005574">
    <property type="entry name" value="PRK07259.1"/>
    <property type="match status" value="1"/>
</dbReference>
<dbReference type="PROSITE" id="PS00911">
    <property type="entry name" value="DHODEHASE_1"/>
    <property type="match status" value="1"/>
</dbReference>